<sequence length="46" mass="5028">EYVKNKQIDKITSSDISNTKDEIIDETDNLYVSQGPGVDISGDVIA</sequence>
<name>Q7M2A6_BPT4</name>
<organism evidence="1">
    <name type="scientific">Enterobacteria phage T4</name>
    <name type="common">Bacteriophage T4</name>
    <dbReference type="NCBI Taxonomy" id="10665"/>
    <lineage>
        <taxon>Viruses</taxon>
        <taxon>Duplodnaviria</taxon>
        <taxon>Heunggongvirae</taxon>
        <taxon>Uroviricota</taxon>
        <taxon>Caudoviricetes</taxon>
        <taxon>Pantevenvirales</taxon>
        <taxon>Straboviridae</taxon>
        <taxon>Tevenvirinae</taxon>
        <taxon>Tequatrovirus</taxon>
    </lineage>
</organism>
<protein>
    <submittedName>
        <fullName evidence="1">Baseplate protein gp10</fullName>
    </submittedName>
</protein>
<reference evidence="1" key="1">
    <citation type="submission" date="1990-06" db="PIR data bank">
        <authorList>
            <person name="Miyatake N."/>
            <person name="Zurbishivili T.G."/>
            <person name="Efimov V.P."/>
            <person name="Prilipov A.G."/>
            <person name="Mesyanzhinov V.V."/>
            <person name="Tsugita A."/>
        </authorList>
    </citation>
    <scope>PROTEIN SEQUENCE</scope>
</reference>
<feature type="non-terminal residue" evidence="1">
    <location>
        <position position="46"/>
    </location>
</feature>
<accession>Q7M2A6</accession>
<keyword id="KW-0903">Direct protein sequencing</keyword>
<proteinExistence type="evidence at protein level"/>
<organismHost>
    <name type="scientific">Escherichia coli</name>
    <dbReference type="NCBI Taxonomy" id="562"/>
</organismHost>
<evidence type="ECO:0000313" key="1">
    <source>
        <dbReference type="PIR" id="PT0034"/>
    </source>
</evidence>
<feature type="non-terminal residue" evidence="1">
    <location>
        <position position="1"/>
    </location>
</feature>
<dbReference type="PIR" id="PT0034">
    <property type="entry name" value="PT0034"/>
</dbReference>